<reference evidence="3" key="1">
    <citation type="submission" date="2016-10" db="EMBL/GenBank/DDBJ databases">
        <authorList>
            <person name="Varghese N."/>
            <person name="Submissions S."/>
        </authorList>
    </citation>
    <scope>NUCLEOTIDE SEQUENCE [LARGE SCALE GENOMIC DNA]</scope>
    <source>
        <strain evidence="3">CGMCC 1.3431</strain>
    </source>
</reference>
<feature type="compositionally biased region" description="Basic and acidic residues" evidence="1">
    <location>
        <begin position="1"/>
        <end position="10"/>
    </location>
</feature>
<feature type="region of interest" description="Disordered" evidence="1">
    <location>
        <begin position="1"/>
        <end position="46"/>
    </location>
</feature>
<sequence length="46" mass="4955">MTKNQHKAEDLIDLGNSTVETRGSVPGKTPDNIQPLQYPAFGLSAD</sequence>
<name>A0A1G4PVL5_9CAUL</name>
<dbReference type="Pfam" id="PF24178">
    <property type="entry name" value="Subterisin"/>
    <property type="match status" value="1"/>
</dbReference>
<dbReference type="Proteomes" id="UP000199150">
    <property type="component" value="Unassembled WGS sequence"/>
</dbReference>
<evidence type="ECO:0000256" key="1">
    <source>
        <dbReference type="SAM" id="MobiDB-lite"/>
    </source>
</evidence>
<proteinExistence type="predicted"/>
<dbReference type="AlphaFoldDB" id="A0A1G4PVL5"/>
<protein>
    <recommendedName>
        <fullName evidence="4">Benenodin family lasso peptide</fullName>
    </recommendedName>
</protein>
<dbReference type="InterPro" id="IPR049805">
    <property type="entry name" value="Lasso_benenodin"/>
</dbReference>
<evidence type="ECO:0000313" key="3">
    <source>
        <dbReference type="Proteomes" id="UP000199150"/>
    </source>
</evidence>
<dbReference type="RefSeq" id="WP_170828166.1">
    <property type="nucleotide sequence ID" value="NZ_CBCRYE010000001.1"/>
</dbReference>
<keyword evidence="3" id="KW-1185">Reference proteome</keyword>
<accession>A0A1G4PVL5</accession>
<organism evidence="2 3">
    <name type="scientific">Asticcacaulis taihuensis</name>
    <dbReference type="NCBI Taxonomy" id="260084"/>
    <lineage>
        <taxon>Bacteria</taxon>
        <taxon>Pseudomonadati</taxon>
        <taxon>Pseudomonadota</taxon>
        <taxon>Alphaproteobacteria</taxon>
        <taxon>Caulobacterales</taxon>
        <taxon>Caulobacteraceae</taxon>
        <taxon>Asticcacaulis</taxon>
    </lineage>
</organism>
<dbReference type="EMBL" id="FMTS01000001">
    <property type="protein sequence ID" value="SCW36049.1"/>
    <property type="molecule type" value="Genomic_DNA"/>
</dbReference>
<evidence type="ECO:0008006" key="4">
    <source>
        <dbReference type="Google" id="ProtNLM"/>
    </source>
</evidence>
<gene>
    <name evidence="2" type="ORF">SAMN02927928_0681</name>
</gene>
<dbReference type="STRING" id="260084.SAMN02927928_0681"/>
<evidence type="ECO:0000313" key="2">
    <source>
        <dbReference type="EMBL" id="SCW36049.1"/>
    </source>
</evidence>